<dbReference type="InterPro" id="IPR036291">
    <property type="entry name" value="NAD(P)-bd_dom_sf"/>
</dbReference>
<dbReference type="PANTHER" id="PTHR48079:SF6">
    <property type="entry name" value="NAD(P)-BINDING DOMAIN-CONTAINING PROTEIN-RELATED"/>
    <property type="match status" value="1"/>
</dbReference>
<dbReference type="RefSeq" id="WP_379513334.1">
    <property type="nucleotide sequence ID" value="NZ_JBHSPA010000011.1"/>
</dbReference>
<feature type="domain" description="3-beta hydroxysteroid dehydrogenase/isomerase" evidence="1">
    <location>
        <begin position="6"/>
        <end position="257"/>
    </location>
</feature>
<dbReference type="Proteomes" id="UP001596058">
    <property type="component" value="Unassembled WGS sequence"/>
</dbReference>
<evidence type="ECO:0000259" key="1">
    <source>
        <dbReference type="Pfam" id="PF01073"/>
    </source>
</evidence>
<comment type="caution">
    <text evidence="2">The sequence shown here is derived from an EMBL/GenBank/DDBJ whole genome shotgun (WGS) entry which is preliminary data.</text>
</comment>
<dbReference type="InterPro" id="IPR002225">
    <property type="entry name" value="3Beta_OHSteriod_DH/Estase"/>
</dbReference>
<dbReference type="PANTHER" id="PTHR48079">
    <property type="entry name" value="PROTEIN YEEZ"/>
    <property type="match status" value="1"/>
</dbReference>
<sequence length="326" mass="34269">MTTVFVTGGSGFVGGRLVSRLVKDGHTVRALARSDAAAAKVEVLGAVAVRGDVGDAAGLREAMAGGELAFHAAARTSRGGDRARFWADNVEGTANVLRAAREAGVRRLVHVGTEAALMDGQPLVGVDETAPLRPDSRAHYSASKAAAERLVLDTKDAGGLETVVVRPRFVWGAGDATVLPELIAMVKGGRFAWIGGGRHLTDTTHVDNAVECLVLAAERGRPGEAYFVTDGHPVLFRDFITELLATRGVTRPGRSLPLGVATAAASAGESLWRGLRLPGAPPLDYMSVWLSGQECTIDIGKATRELGYRPVRTREEGMSELRATAA</sequence>
<reference evidence="3" key="1">
    <citation type="journal article" date="2019" name="Int. J. Syst. Evol. Microbiol.">
        <title>The Global Catalogue of Microorganisms (GCM) 10K type strain sequencing project: providing services to taxonomists for standard genome sequencing and annotation.</title>
        <authorList>
            <consortium name="The Broad Institute Genomics Platform"/>
            <consortium name="The Broad Institute Genome Sequencing Center for Infectious Disease"/>
            <person name="Wu L."/>
            <person name="Ma J."/>
        </authorList>
    </citation>
    <scope>NUCLEOTIDE SEQUENCE [LARGE SCALE GENOMIC DNA]</scope>
    <source>
        <strain evidence="3">CCUG 53903</strain>
    </source>
</reference>
<dbReference type="InterPro" id="IPR051783">
    <property type="entry name" value="NAD(P)-dependent_oxidoreduct"/>
</dbReference>
<evidence type="ECO:0000313" key="2">
    <source>
        <dbReference type="EMBL" id="MFC5823803.1"/>
    </source>
</evidence>
<dbReference type="Pfam" id="PF01073">
    <property type="entry name" value="3Beta_HSD"/>
    <property type="match status" value="1"/>
</dbReference>
<protein>
    <submittedName>
        <fullName evidence="2">NAD-dependent epimerase/dehydratase family protein</fullName>
    </submittedName>
</protein>
<name>A0ABW1CGL8_9ACTN</name>
<evidence type="ECO:0000313" key="3">
    <source>
        <dbReference type="Proteomes" id="UP001596058"/>
    </source>
</evidence>
<proteinExistence type="predicted"/>
<dbReference type="EMBL" id="JBHSPA010000011">
    <property type="protein sequence ID" value="MFC5823803.1"/>
    <property type="molecule type" value="Genomic_DNA"/>
</dbReference>
<organism evidence="2 3">
    <name type="scientific">Nonomuraea insulae</name>
    <dbReference type="NCBI Taxonomy" id="1616787"/>
    <lineage>
        <taxon>Bacteria</taxon>
        <taxon>Bacillati</taxon>
        <taxon>Actinomycetota</taxon>
        <taxon>Actinomycetes</taxon>
        <taxon>Streptosporangiales</taxon>
        <taxon>Streptosporangiaceae</taxon>
        <taxon>Nonomuraea</taxon>
    </lineage>
</organism>
<accession>A0ABW1CGL8</accession>
<dbReference type="SUPFAM" id="SSF51735">
    <property type="entry name" value="NAD(P)-binding Rossmann-fold domains"/>
    <property type="match status" value="1"/>
</dbReference>
<keyword evidence="3" id="KW-1185">Reference proteome</keyword>
<dbReference type="Gene3D" id="3.40.50.720">
    <property type="entry name" value="NAD(P)-binding Rossmann-like Domain"/>
    <property type="match status" value="1"/>
</dbReference>
<gene>
    <name evidence="2" type="ORF">ACFPZ3_08090</name>
</gene>